<accession>A0A4U9DCT8</accession>
<organism evidence="1 2">
    <name type="scientific">Raoultella terrigena</name>
    <name type="common">Klebsiella terrigena</name>
    <dbReference type="NCBI Taxonomy" id="577"/>
    <lineage>
        <taxon>Bacteria</taxon>
        <taxon>Pseudomonadati</taxon>
        <taxon>Pseudomonadota</taxon>
        <taxon>Gammaproteobacteria</taxon>
        <taxon>Enterobacterales</taxon>
        <taxon>Enterobacteriaceae</taxon>
        <taxon>Klebsiella/Raoultella group</taxon>
        <taxon>Raoultella</taxon>
    </lineage>
</organism>
<name>A0A4U9DCT8_RAOTE</name>
<reference evidence="1 2" key="1">
    <citation type="submission" date="2019-04" db="EMBL/GenBank/DDBJ databases">
        <authorList>
            <consortium name="Pathogen Informatics"/>
        </authorList>
    </citation>
    <scope>NUCLEOTIDE SEQUENCE [LARGE SCALE GENOMIC DNA]</scope>
    <source>
        <strain evidence="1 2">NCTC9185</strain>
    </source>
</reference>
<evidence type="ECO:0000313" key="2">
    <source>
        <dbReference type="Proteomes" id="UP000339249"/>
    </source>
</evidence>
<dbReference type="AlphaFoldDB" id="A0A4U9DCT8"/>
<dbReference type="EMBL" id="CABDVU010000001">
    <property type="protein sequence ID" value="VTN13815.1"/>
    <property type="molecule type" value="Genomic_DNA"/>
</dbReference>
<protein>
    <submittedName>
        <fullName evidence="1">Uncharacterized protein</fullName>
    </submittedName>
</protein>
<dbReference type="Proteomes" id="UP000339249">
    <property type="component" value="Unassembled WGS sequence"/>
</dbReference>
<gene>
    <name evidence="1" type="ORF">NCTC9185_05860</name>
</gene>
<evidence type="ECO:0000313" key="1">
    <source>
        <dbReference type="EMBL" id="VTN13815.1"/>
    </source>
</evidence>
<sequence>MTRRKNTSKLLALFLGSAMISGLGICGQLNDGQRKVRCQQRRAGCR</sequence>
<proteinExistence type="predicted"/>